<keyword evidence="4 7" id="KW-1133">Transmembrane helix</keyword>
<name>A0A644YL03_9ZZZZ</name>
<protein>
    <recommendedName>
        <fullName evidence="9">ABC transporter permease</fullName>
    </recommendedName>
</protein>
<feature type="transmembrane region" description="Helical" evidence="7">
    <location>
        <begin position="253"/>
        <end position="273"/>
    </location>
</feature>
<keyword evidence="2" id="KW-1003">Cell membrane</keyword>
<evidence type="ECO:0000256" key="7">
    <source>
        <dbReference type="SAM" id="Phobius"/>
    </source>
</evidence>
<gene>
    <name evidence="8" type="ORF">SDC9_75087</name>
</gene>
<feature type="region of interest" description="Disordered" evidence="6">
    <location>
        <begin position="363"/>
        <end position="391"/>
    </location>
</feature>
<feature type="transmembrane region" description="Helical" evidence="7">
    <location>
        <begin position="20"/>
        <end position="43"/>
    </location>
</feature>
<dbReference type="EMBL" id="VSSQ01005287">
    <property type="protein sequence ID" value="MPM28561.1"/>
    <property type="molecule type" value="Genomic_DNA"/>
</dbReference>
<feature type="transmembrane region" description="Helical" evidence="7">
    <location>
        <begin position="115"/>
        <end position="136"/>
    </location>
</feature>
<proteinExistence type="predicted"/>
<feature type="transmembrane region" description="Helical" evidence="7">
    <location>
        <begin position="203"/>
        <end position="223"/>
    </location>
</feature>
<dbReference type="PANTHER" id="PTHR47089">
    <property type="entry name" value="ABC TRANSPORTER, PERMEASE PROTEIN"/>
    <property type="match status" value="1"/>
</dbReference>
<feature type="transmembrane region" description="Helical" evidence="7">
    <location>
        <begin position="88"/>
        <end position="108"/>
    </location>
</feature>
<feature type="transmembrane region" description="Helical" evidence="7">
    <location>
        <begin position="142"/>
        <end position="160"/>
    </location>
</feature>
<dbReference type="PANTHER" id="PTHR47089:SF1">
    <property type="entry name" value="GUANOSINE ABC TRANSPORTER PERMEASE PROTEIN NUPP"/>
    <property type="match status" value="1"/>
</dbReference>
<dbReference type="InterPro" id="IPR001851">
    <property type="entry name" value="ABC_transp_permease"/>
</dbReference>
<organism evidence="8">
    <name type="scientific">bioreactor metagenome</name>
    <dbReference type="NCBI Taxonomy" id="1076179"/>
    <lineage>
        <taxon>unclassified sequences</taxon>
        <taxon>metagenomes</taxon>
        <taxon>ecological metagenomes</taxon>
    </lineage>
</organism>
<reference evidence="8" key="1">
    <citation type="submission" date="2019-08" db="EMBL/GenBank/DDBJ databases">
        <authorList>
            <person name="Kucharzyk K."/>
            <person name="Murdoch R.W."/>
            <person name="Higgins S."/>
            <person name="Loffler F."/>
        </authorList>
    </citation>
    <scope>NUCLEOTIDE SEQUENCE</scope>
</reference>
<keyword evidence="3 7" id="KW-0812">Transmembrane</keyword>
<comment type="caution">
    <text evidence="8">The sequence shown here is derived from an EMBL/GenBank/DDBJ whole genome shotgun (WGS) entry which is preliminary data.</text>
</comment>
<evidence type="ECO:0000256" key="4">
    <source>
        <dbReference type="ARBA" id="ARBA00022989"/>
    </source>
</evidence>
<evidence type="ECO:0000256" key="2">
    <source>
        <dbReference type="ARBA" id="ARBA00022475"/>
    </source>
</evidence>
<keyword evidence="5 7" id="KW-0472">Membrane</keyword>
<sequence>MKHSHSLLESQGFRSFLASLISIVCGLIVGFILLLIFNADFALYGLGKMLFAGVSTSAKFAKVLYQAAPLVMTGLAVGFAFKTGLFDIGASGQYTVGACCALIAGIVFKCPWYLCLFFSMLGGAVWGAFPGIFKALFNVNEVITSIMFNWIGLFAVNLVISNIPQMLANYYGDAQYDRTANLAKANASAIIPKAGLDKLFSSNYMNISIFLTIGIALVIYIILNKTIFGYELKACGYNRNASIYAGINAKRNIILSMVIAGALAGIGGGIYYLAGTGQYVIEKTLLAMGFNGIPVALLATSDPIGTIFAALFISYIQVGGDAMQPEFAKETIDIIIAVIIYLSAFSLLMKTLIGTALMRRKMSREEETPPDGGGGGEIPPADGGNKEVPQT</sequence>
<evidence type="ECO:0000256" key="3">
    <source>
        <dbReference type="ARBA" id="ARBA00022692"/>
    </source>
</evidence>
<evidence type="ECO:0000256" key="6">
    <source>
        <dbReference type="SAM" id="MobiDB-lite"/>
    </source>
</evidence>
<evidence type="ECO:0000256" key="1">
    <source>
        <dbReference type="ARBA" id="ARBA00004651"/>
    </source>
</evidence>
<dbReference type="CDD" id="cd06580">
    <property type="entry name" value="TM_PBP1_transp_TpRbsC_like"/>
    <property type="match status" value="1"/>
</dbReference>
<accession>A0A644YL03</accession>
<evidence type="ECO:0008006" key="9">
    <source>
        <dbReference type="Google" id="ProtNLM"/>
    </source>
</evidence>
<feature type="transmembrane region" description="Helical" evidence="7">
    <location>
        <begin position="63"/>
        <end position="82"/>
    </location>
</feature>
<comment type="subcellular location">
    <subcellularLocation>
        <location evidence="1">Cell membrane</location>
        <topology evidence="1">Multi-pass membrane protein</topology>
    </subcellularLocation>
</comment>
<feature type="transmembrane region" description="Helical" evidence="7">
    <location>
        <begin position="285"/>
        <end position="314"/>
    </location>
</feature>
<dbReference type="AlphaFoldDB" id="A0A644YL03"/>
<dbReference type="GO" id="GO:0022857">
    <property type="term" value="F:transmembrane transporter activity"/>
    <property type="evidence" value="ECO:0007669"/>
    <property type="project" value="InterPro"/>
</dbReference>
<evidence type="ECO:0000313" key="8">
    <source>
        <dbReference type="EMBL" id="MPM28561.1"/>
    </source>
</evidence>
<evidence type="ECO:0000256" key="5">
    <source>
        <dbReference type="ARBA" id="ARBA00023136"/>
    </source>
</evidence>
<dbReference type="GO" id="GO:0005886">
    <property type="term" value="C:plasma membrane"/>
    <property type="evidence" value="ECO:0007669"/>
    <property type="project" value="UniProtKB-SubCell"/>
</dbReference>
<dbReference type="Pfam" id="PF02653">
    <property type="entry name" value="BPD_transp_2"/>
    <property type="match status" value="1"/>
</dbReference>
<feature type="transmembrane region" description="Helical" evidence="7">
    <location>
        <begin position="334"/>
        <end position="353"/>
    </location>
</feature>